<evidence type="ECO:0000256" key="2">
    <source>
        <dbReference type="SAM" id="SignalP"/>
    </source>
</evidence>
<name>A0ABW9ZWA4_9BACT</name>
<feature type="compositionally biased region" description="Basic and acidic residues" evidence="1">
    <location>
        <begin position="270"/>
        <end position="285"/>
    </location>
</feature>
<feature type="compositionally biased region" description="Pro residues" evidence="1">
    <location>
        <begin position="193"/>
        <end position="203"/>
    </location>
</feature>
<dbReference type="Proteomes" id="UP000753802">
    <property type="component" value="Unassembled WGS sequence"/>
</dbReference>
<dbReference type="PROSITE" id="PS51257">
    <property type="entry name" value="PROKAR_LIPOPROTEIN"/>
    <property type="match status" value="1"/>
</dbReference>
<protein>
    <submittedName>
        <fullName evidence="3">Uncharacterized protein</fullName>
    </submittedName>
</protein>
<evidence type="ECO:0000313" key="4">
    <source>
        <dbReference type="Proteomes" id="UP000753802"/>
    </source>
</evidence>
<feature type="compositionally biased region" description="Polar residues" evidence="1">
    <location>
        <begin position="220"/>
        <end position="229"/>
    </location>
</feature>
<evidence type="ECO:0000256" key="1">
    <source>
        <dbReference type="SAM" id="MobiDB-lite"/>
    </source>
</evidence>
<feature type="chain" id="PRO_5045696135" evidence="2">
    <location>
        <begin position="20"/>
        <end position="421"/>
    </location>
</feature>
<feature type="signal peptide" evidence="2">
    <location>
        <begin position="1"/>
        <end position="19"/>
    </location>
</feature>
<feature type="region of interest" description="Disordered" evidence="1">
    <location>
        <begin position="169"/>
        <end position="291"/>
    </location>
</feature>
<keyword evidence="4" id="KW-1185">Reference proteome</keyword>
<dbReference type="EMBL" id="JAACJS010000012">
    <property type="protein sequence ID" value="NCI49992.1"/>
    <property type="molecule type" value="Genomic_DNA"/>
</dbReference>
<gene>
    <name evidence="3" type="ORF">GWC95_08670</name>
</gene>
<feature type="compositionally biased region" description="Low complexity" evidence="1">
    <location>
        <begin position="238"/>
        <end position="253"/>
    </location>
</feature>
<reference evidence="3 4" key="1">
    <citation type="submission" date="2020-01" db="EMBL/GenBank/DDBJ databases">
        <title>Genome analysis.</title>
        <authorList>
            <person name="Wu S."/>
            <person name="Wang G."/>
        </authorList>
    </citation>
    <scope>NUCLEOTIDE SEQUENCE [LARGE SCALE GENOMIC DNA]</scope>
    <source>
        <strain evidence="3 4">SYL130</strain>
    </source>
</reference>
<organism evidence="3 4">
    <name type="scientific">Sediminibacterium roseum</name>
    <dbReference type="NCBI Taxonomy" id="1978412"/>
    <lineage>
        <taxon>Bacteria</taxon>
        <taxon>Pseudomonadati</taxon>
        <taxon>Bacteroidota</taxon>
        <taxon>Chitinophagia</taxon>
        <taxon>Chitinophagales</taxon>
        <taxon>Chitinophagaceae</taxon>
        <taxon>Sediminibacterium</taxon>
    </lineage>
</organism>
<keyword evidence="2" id="KW-0732">Signal</keyword>
<dbReference type="RefSeq" id="WP_161818310.1">
    <property type="nucleotide sequence ID" value="NZ_JAACJS010000012.1"/>
</dbReference>
<accession>A0ABW9ZWA4</accession>
<proteinExistence type="predicted"/>
<evidence type="ECO:0000313" key="3">
    <source>
        <dbReference type="EMBL" id="NCI49992.1"/>
    </source>
</evidence>
<comment type="caution">
    <text evidence="3">The sequence shown here is derived from an EMBL/GenBank/DDBJ whole genome shotgun (WGS) entry which is preliminary data.</text>
</comment>
<sequence length="421" mass="46575">MRLISTLFVLLLFSCTANAQKLTGIWRGYFSSTNSGIYKGSTREETYKYEIQIDQQSNDGVKGVTYSYKSTVFYGKADLQGIFTGSTKSVVFKETHLVELKVGDKSEPCLMTCYLDYSRIGKLEVLQGTFISINVKDKSDCGSGKVYLEKVPTSEFELEDFLVKKKTGDSDKTTKTAILPKNNTAVNKTPAGKPKPAPAPPANVPNRNNKDNAVVKTTPVKPNTAQAQRPKTADAKKTPPAAAKSNTAAGKTKAPVKKDNTTTPVTVNRVPEKTQESPIELKKSEQSISVPQHEMQKMNIPKVLVERENKLARTFITHDEEIDISIFDNGEIDNDTISVYLDNQLVISRGRLTKSAISFKVKSSKTNSHHELVIVAENLGEIPPNTAMLVINPNKRDRTEIFLASNEQRNAKVVIDYVPKE</sequence>